<dbReference type="InterPro" id="IPR010137">
    <property type="entry name" value="Lipid_A_LpxA"/>
</dbReference>
<dbReference type="Pfam" id="PF00132">
    <property type="entry name" value="Hexapep"/>
    <property type="match status" value="1"/>
</dbReference>
<dbReference type="Gene3D" id="2.160.10.10">
    <property type="entry name" value="Hexapeptide repeat proteins"/>
    <property type="match status" value="1"/>
</dbReference>
<keyword evidence="5 7" id="KW-0012">Acyltransferase</keyword>
<dbReference type="InterPro" id="IPR037157">
    <property type="entry name" value="Acetyltransf_C_sf"/>
</dbReference>
<feature type="domain" description="UDP N-acetylglucosamine O-acyltransferase C-terminal" evidence="6">
    <location>
        <begin position="173"/>
        <end position="254"/>
    </location>
</feature>
<dbReference type="CDD" id="cd03351">
    <property type="entry name" value="LbH_UDP-GlcNAc_AT"/>
    <property type="match status" value="1"/>
</dbReference>
<evidence type="ECO:0000313" key="8">
    <source>
        <dbReference type="Proteomes" id="UP000064893"/>
    </source>
</evidence>
<dbReference type="KEGG" id="blq:L21SP5_02390"/>
<dbReference type="PANTHER" id="PTHR43480">
    <property type="entry name" value="ACYL-[ACYL-CARRIER-PROTEIN]--UDP-N-ACETYLGLUCOSAMINE O-ACYLTRANSFERASE"/>
    <property type="match status" value="1"/>
</dbReference>
<dbReference type="GO" id="GO:0016020">
    <property type="term" value="C:membrane"/>
    <property type="evidence" value="ECO:0007669"/>
    <property type="project" value="GOC"/>
</dbReference>
<dbReference type="EC" id="2.3.1.129" evidence="7"/>
<gene>
    <name evidence="7" type="primary">lpxA</name>
    <name evidence="7" type="ORF">L21SP5_02390</name>
</gene>
<dbReference type="AlphaFoldDB" id="A0A0S2I0X1"/>
<dbReference type="STRING" id="1307839.L21SP5_02390"/>
<keyword evidence="1" id="KW-0444">Lipid biosynthesis</keyword>
<name>A0A0S2I0X1_9BACT</name>
<evidence type="ECO:0000256" key="2">
    <source>
        <dbReference type="ARBA" id="ARBA00022556"/>
    </source>
</evidence>
<dbReference type="InterPro" id="IPR001451">
    <property type="entry name" value="Hexapep"/>
</dbReference>
<sequence length="260" mass="28387">MSTNLANIHPEAKIGKDVIISPFTTIEADVEIGDGTWIGPNVTIMNGARIGKNNQIFPGAVISAIPQDLKFQGEKTTVEIGDNNTIRECVTINRGTSAKGKTVMGDNNLLMAYMHIAHDCILGNNIIIANSTQLAGEVEIDDFAIIGGMSAVHQFCHIGSHVMVSGGSLIGKDVPPFVKAARHPISYAGVNSIGLRRRKFSNEKIQEIQDIYRIIFLKGMNNTEAVKFVEAEMPASKERDEVIMFIKNSKRGIMKGYFPE</sequence>
<dbReference type="Gene3D" id="1.20.1180.10">
    <property type="entry name" value="Udp N-acetylglucosamine O-acyltransferase, C-terminal domain"/>
    <property type="match status" value="1"/>
</dbReference>
<dbReference type="RefSeq" id="WP_057954881.1">
    <property type="nucleotide sequence ID" value="NZ_CP013118.1"/>
</dbReference>
<evidence type="ECO:0000256" key="3">
    <source>
        <dbReference type="ARBA" id="ARBA00022679"/>
    </source>
</evidence>
<accession>A0A0S2I0X1</accession>
<protein>
    <submittedName>
        <fullName evidence="7">Acyl-[acyl-carrier-protein]--UDP-N-acetylglucosamine O-acyltransferase</fullName>
        <ecNumber evidence="7">2.3.1.129</ecNumber>
    </submittedName>
</protein>
<dbReference type="GO" id="GO:0009245">
    <property type="term" value="P:lipid A biosynthetic process"/>
    <property type="evidence" value="ECO:0007669"/>
    <property type="project" value="UniProtKB-KW"/>
</dbReference>
<dbReference type="PIRSF" id="PIRSF000456">
    <property type="entry name" value="UDP-GlcNAc_acltr"/>
    <property type="match status" value="1"/>
</dbReference>
<keyword evidence="3 7" id="KW-0808">Transferase</keyword>
<evidence type="ECO:0000256" key="4">
    <source>
        <dbReference type="ARBA" id="ARBA00023098"/>
    </source>
</evidence>
<dbReference type="NCBIfam" id="TIGR01852">
    <property type="entry name" value="lipid_A_lpxA"/>
    <property type="match status" value="1"/>
</dbReference>
<dbReference type="PANTHER" id="PTHR43480:SF1">
    <property type="entry name" value="ACYL-[ACYL-CARRIER-PROTEIN]--UDP-N-ACETYLGLUCOSAMINE O-ACYLTRANSFERASE, MITOCHONDRIAL-RELATED"/>
    <property type="match status" value="1"/>
</dbReference>
<proteinExistence type="predicted"/>
<dbReference type="OrthoDB" id="9807278at2"/>
<keyword evidence="8" id="KW-1185">Reference proteome</keyword>
<dbReference type="Proteomes" id="UP000064893">
    <property type="component" value="Chromosome"/>
</dbReference>
<reference evidence="7 8" key="1">
    <citation type="submission" date="2015-11" db="EMBL/GenBank/DDBJ databases">
        <title>Description and complete genome sequence of a novel strain predominating in hypersaline microbial mats and representing a new family of the Bacteriodetes phylum.</title>
        <authorList>
            <person name="Spring S."/>
            <person name="Bunk B."/>
            <person name="Sproer C."/>
            <person name="Klenk H.-P."/>
        </authorList>
    </citation>
    <scope>NUCLEOTIDE SEQUENCE [LARGE SCALE GENOMIC DNA]</scope>
    <source>
        <strain evidence="7 8">L21-Spi-D4</strain>
    </source>
</reference>
<evidence type="ECO:0000313" key="7">
    <source>
        <dbReference type="EMBL" id="ALO16019.1"/>
    </source>
</evidence>
<dbReference type="Pfam" id="PF13720">
    <property type="entry name" value="Acetyltransf_11"/>
    <property type="match status" value="1"/>
</dbReference>
<dbReference type="SUPFAM" id="SSF51161">
    <property type="entry name" value="Trimeric LpxA-like enzymes"/>
    <property type="match status" value="1"/>
</dbReference>
<dbReference type="GO" id="GO:0008780">
    <property type="term" value="F:acyl-[acyl-carrier-protein]-UDP-N-acetylglucosamine O-acyltransferase activity"/>
    <property type="evidence" value="ECO:0007669"/>
    <property type="project" value="UniProtKB-EC"/>
</dbReference>
<evidence type="ECO:0000259" key="6">
    <source>
        <dbReference type="Pfam" id="PF13720"/>
    </source>
</evidence>
<evidence type="ECO:0000256" key="1">
    <source>
        <dbReference type="ARBA" id="ARBA00022516"/>
    </source>
</evidence>
<dbReference type="EMBL" id="CP013118">
    <property type="protein sequence ID" value="ALO16019.1"/>
    <property type="molecule type" value="Genomic_DNA"/>
</dbReference>
<organism evidence="7 8">
    <name type="scientific">Salinivirga cyanobacteriivorans</name>
    <dbReference type="NCBI Taxonomy" id="1307839"/>
    <lineage>
        <taxon>Bacteria</taxon>
        <taxon>Pseudomonadati</taxon>
        <taxon>Bacteroidota</taxon>
        <taxon>Bacteroidia</taxon>
        <taxon>Bacteroidales</taxon>
        <taxon>Salinivirgaceae</taxon>
        <taxon>Salinivirga</taxon>
    </lineage>
</organism>
<evidence type="ECO:0000256" key="5">
    <source>
        <dbReference type="ARBA" id="ARBA00023315"/>
    </source>
</evidence>
<keyword evidence="2" id="KW-0441">Lipid A biosynthesis</keyword>
<dbReference type="PATRIC" id="fig|1307839.3.peg.2510"/>
<dbReference type="InterPro" id="IPR011004">
    <property type="entry name" value="Trimer_LpxA-like_sf"/>
</dbReference>
<keyword evidence="4" id="KW-0443">Lipid metabolism</keyword>
<dbReference type="NCBIfam" id="NF003657">
    <property type="entry name" value="PRK05289.1"/>
    <property type="match status" value="1"/>
</dbReference>
<dbReference type="InterPro" id="IPR029098">
    <property type="entry name" value="Acetyltransf_C"/>
</dbReference>